<proteinExistence type="predicted"/>
<protein>
    <submittedName>
        <fullName evidence="2">Uncharacterized protein</fullName>
    </submittedName>
</protein>
<sequence>MQQFFEQELKVRSCNGAATSSHSQQVNNTGNVNKAFGSDDHTLSVLSSTSQTKLK</sequence>
<dbReference type="EMBL" id="JBJKFK010008596">
    <property type="protein sequence ID" value="KAL3307033.1"/>
    <property type="molecule type" value="Genomic_DNA"/>
</dbReference>
<dbReference type="AlphaFoldDB" id="A0ABD2PJ77"/>
<evidence type="ECO:0000313" key="3">
    <source>
        <dbReference type="Proteomes" id="UP001626550"/>
    </source>
</evidence>
<name>A0ABD2PJ77_9PLAT</name>
<dbReference type="Proteomes" id="UP001626550">
    <property type="component" value="Unassembled WGS sequence"/>
</dbReference>
<reference evidence="2 3" key="1">
    <citation type="submission" date="2024-11" db="EMBL/GenBank/DDBJ databases">
        <title>Adaptive evolution of stress response genes in parasites aligns with host niche diversity.</title>
        <authorList>
            <person name="Hahn C."/>
            <person name="Resl P."/>
        </authorList>
    </citation>
    <scope>NUCLEOTIDE SEQUENCE [LARGE SCALE GENOMIC DNA]</scope>
    <source>
        <strain evidence="2">EGGRZ-B1_66</strain>
        <tissue evidence="2">Body</tissue>
    </source>
</reference>
<feature type="compositionally biased region" description="Polar residues" evidence="1">
    <location>
        <begin position="44"/>
        <end position="55"/>
    </location>
</feature>
<organism evidence="2 3">
    <name type="scientific">Cichlidogyrus casuarinus</name>
    <dbReference type="NCBI Taxonomy" id="1844966"/>
    <lineage>
        <taxon>Eukaryota</taxon>
        <taxon>Metazoa</taxon>
        <taxon>Spiralia</taxon>
        <taxon>Lophotrochozoa</taxon>
        <taxon>Platyhelminthes</taxon>
        <taxon>Monogenea</taxon>
        <taxon>Monopisthocotylea</taxon>
        <taxon>Dactylogyridea</taxon>
        <taxon>Ancyrocephalidae</taxon>
        <taxon>Cichlidogyrus</taxon>
    </lineage>
</organism>
<comment type="caution">
    <text evidence="2">The sequence shown here is derived from an EMBL/GenBank/DDBJ whole genome shotgun (WGS) entry which is preliminary data.</text>
</comment>
<feature type="compositionally biased region" description="Polar residues" evidence="1">
    <location>
        <begin position="16"/>
        <end position="32"/>
    </location>
</feature>
<feature type="non-terminal residue" evidence="2">
    <location>
        <position position="55"/>
    </location>
</feature>
<evidence type="ECO:0000313" key="2">
    <source>
        <dbReference type="EMBL" id="KAL3307033.1"/>
    </source>
</evidence>
<gene>
    <name evidence="2" type="ORF">Ciccas_014467</name>
</gene>
<feature type="region of interest" description="Disordered" evidence="1">
    <location>
        <begin position="16"/>
        <end position="55"/>
    </location>
</feature>
<keyword evidence="3" id="KW-1185">Reference proteome</keyword>
<accession>A0ABD2PJ77</accession>
<evidence type="ECO:0000256" key="1">
    <source>
        <dbReference type="SAM" id="MobiDB-lite"/>
    </source>
</evidence>